<proteinExistence type="predicted"/>
<comment type="caution">
    <text evidence="1">The sequence shown here is derived from an EMBL/GenBank/DDBJ whole genome shotgun (WGS) entry which is preliminary data.</text>
</comment>
<dbReference type="EMBL" id="CADEPI010000140">
    <property type="protein sequence ID" value="CAB3377150.1"/>
    <property type="molecule type" value="Genomic_DNA"/>
</dbReference>
<accession>A0A8S1D164</accession>
<protein>
    <submittedName>
        <fullName evidence="1">Uncharacterized protein</fullName>
    </submittedName>
</protein>
<reference evidence="1 2" key="1">
    <citation type="submission" date="2020-04" db="EMBL/GenBank/DDBJ databases">
        <authorList>
            <person name="Alioto T."/>
            <person name="Alioto T."/>
            <person name="Gomez Garrido J."/>
        </authorList>
    </citation>
    <scope>NUCLEOTIDE SEQUENCE [LARGE SCALE GENOMIC DNA]</scope>
</reference>
<evidence type="ECO:0000313" key="2">
    <source>
        <dbReference type="Proteomes" id="UP000494165"/>
    </source>
</evidence>
<sequence>MSKNSQPARVCRLCGVVRGVVPVANLLRFTRDNQNIFLPMQNAYYRGRWVTLKMEDFLCNSCTIIRGFIEKEKHRGRSEE</sequence>
<dbReference type="Proteomes" id="UP000494165">
    <property type="component" value="Unassembled WGS sequence"/>
</dbReference>
<organism evidence="1 2">
    <name type="scientific">Cloeon dipterum</name>
    <dbReference type="NCBI Taxonomy" id="197152"/>
    <lineage>
        <taxon>Eukaryota</taxon>
        <taxon>Metazoa</taxon>
        <taxon>Ecdysozoa</taxon>
        <taxon>Arthropoda</taxon>
        <taxon>Hexapoda</taxon>
        <taxon>Insecta</taxon>
        <taxon>Pterygota</taxon>
        <taxon>Palaeoptera</taxon>
        <taxon>Ephemeroptera</taxon>
        <taxon>Pisciforma</taxon>
        <taxon>Baetidae</taxon>
        <taxon>Cloeon</taxon>
    </lineage>
</organism>
<keyword evidence="2" id="KW-1185">Reference proteome</keyword>
<gene>
    <name evidence="1" type="ORF">CLODIP_2_CD12374</name>
</gene>
<dbReference type="AlphaFoldDB" id="A0A8S1D164"/>
<evidence type="ECO:0000313" key="1">
    <source>
        <dbReference type="EMBL" id="CAB3377150.1"/>
    </source>
</evidence>
<name>A0A8S1D164_9INSE</name>